<feature type="compositionally biased region" description="Polar residues" evidence="4">
    <location>
        <begin position="1"/>
        <end position="10"/>
    </location>
</feature>
<accession>A0AA36D9C5</accession>
<sequence length="371" mass="42515">MRVDATSTPCRRTPPLGGRGLPLSEEAKSIRCSVEVAQIRAEIEKRLCEKEEEFENTRRVHQQNIESIQATLDSESKAKGDLLRIKKKLESDINELEIALDHANKANEDAQKNLKRYNDQIRELQVTVDDEQKRKELFRENLAVAERKLAAAKQEQEELIVKLEAIERTRRQIEGTVHEQQELNNELNSQNVVLTAARNQLESEYTLLKSDISEAQQELAASEERGRRAAAEAAKLSEDLRHEQEAASTLERLRKNLENQAKDRQERADAAEAAVMKGGTKAVQKAEQRLKGLQADLEALKRGGLRRLSRLSDALIEGLKFQVAEDKKNYDKLQELVEKLNGKLKLRRSSWMRLRNKRTETYKNTARCRFS</sequence>
<dbReference type="Proteomes" id="UP001177023">
    <property type="component" value="Unassembled WGS sequence"/>
</dbReference>
<proteinExistence type="inferred from homology"/>
<feature type="coiled-coil region" evidence="3">
    <location>
        <begin position="79"/>
        <end position="343"/>
    </location>
</feature>
<keyword evidence="2 3" id="KW-0175">Coiled coil</keyword>
<keyword evidence="7" id="KW-1185">Reference proteome</keyword>
<reference evidence="6" key="1">
    <citation type="submission" date="2023-06" db="EMBL/GenBank/DDBJ databases">
        <authorList>
            <person name="Delattre M."/>
        </authorList>
    </citation>
    <scope>NUCLEOTIDE SEQUENCE</scope>
    <source>
        <strain evidence="6">AF72</strain>
    </source>
</reference>
<evidence type="ECO:0000256" key="1">
    <source>
        <dbReference type="ARBA" id="ARBA00008314"/>
    </source>
</evidence>
<feature type="domain" description="Myosin tail" evidence="5">
    <location>
        <begin position="24"/>
        <end position="345"/>
    </location>
</feature>
<feature type="non-terminal residue" evidence="6">
    <location>
        <position position="371"/>
    </location>
</feature>
<evidence type="ECO:0000256" key="4">
    <source>
        <dbReference type="SAM" id="MobiDB-lite"/>
    </source>
</evidence>
<gene>
    <name evidence="6" type="ORF">MSPICULIGERA_LOCUS21267</name>
</gene>
<protein>
    <recommendedName>
        <fullName evidence="5">Myosin tail domain-containing protein</fullName>
    </recommendedName>
</protein>
<dbReference type="InterPro" id="IPR014751">
    <property type="entry name" value="XRCC4-like_C"/>
</dbReference>
<evidence type="ECO:0000313" key="7">
    <source>
        <dbReference type="Proteomes" id="UP001177023"/>
    </source>
</evidence>
<name>A0AA36D9C5_9BILA</name>
<dbReference type="InterPro" id="IPR002928">
    <property type="entry name" value="Myosin_tail"/>
</dbReference>
<organism evidence="6 7">
    <name type="scientific">Mesorhabditis spiculigera</name>
    <dbReference type="NCBI Taxonomy" id="96644"/>
    <lineage>
        <taxon>Eukaryota</taxon>
        <taxon>Metazoa</taxon>
        <taxon>Ecdysozoa</taxon>
        <taxon>Nematoda</taxon>
        <taxon>Chromadorea</taxon>
        <taxon>Rhabditida</taxon>
        <taxon>Rhabditina</taxon>
        <taxon>Rhabditomorpha</taxon>
        <taxon>Rhabditoidea</taxon>
        <taxon>Rhabditidae</taxon>
        <taxon>Mesorhabditinae</taxon>
        <taxon>Mesorhabditis</taxon>
    </lineage>
</organism>
<evidence type="ECO:0000313" key="6">
    <source>
        <dbReference type="EMBL" id="CAJ0583171.1"/>
    </source>
</evidence>
<comment type="similarity">
    <text evidence="1">Belongs to the TRAFAC class myosin-kinesin ATPase superfamily. Myosin family.</text>
</comment>
<dbReference type="Gene3D" id="1.20.5.370">
    <property type="match status" value="2"/>
</dbReference>
<evidence type="ECO:0000259" key="5">
    <source>
        <dbReference type="Pfam" id="PF01576"/>
    </source>
</evidence>
<comment type="caution">
    <text evidence="6">The sequence shown here is derived from an EMBL/GenBank/DDBJ whole genome shotgun (WGS) entry which is preliminary data.</text>
</comment>
<evidence type="ECO:0000256" key="2">
    <source>
        <dbReference type="ARBA" id="ARBA00023054"/>
    </source>
</evidence>
<dbReference type="GO" id="GO:0016459">
    <property type="term" value="C:myosin complex"/>
    <property type="evidence" value="ECO:0007669"/>
    <property type="project" value="InterPro"/>
</dbReference>
<evidence type="ECO:0000256" key="3">
    <source>
        <dbReference type="SAM" id="Coils"/>
    </source>
</evidence>
<dbReference type="FunFam" id="1.20.5.370:FF:000009">
    <property type="entry name" value="Myosin heavy chain, isoform G"/>
    <property type="match status" value="1"/>
</dbReference>
<dbReference type="EMBL" id="CATQJA010002665">
    <property type="protein sequence ID" value="CAJ0583171.1"/>
    <property type="molecule type" value="Genomic_DNA"/>
</dbReference>
<dbReference type="Pfam" id="PF01576">
    <property type="entry name" value="Myosin_tail_1"/>
    <property type="match status" value="1"/>
</dbReference>
<dbReference type="AlphaFoldDB" id="A0AA36D9C5"/>
<feature type="region of interest" description="Disordered" evidence="4">
    <location>
        <begin position="1"/>
        <end position="24"/>
    </location>
</feature>